<organism evidence="1">
    <name type="scientific">Salmonella enterica subsp. salamae</name>
    <dbReference type="NCBI Taxonomy" id="59202"/>
    <lineage>
        <taxon>Bacteria</taxon>
        <taxon>Pseudomonadati</taxon>
        <taxon>Pseudomonadota</taxon>
        <taxon>Gammaproteobacteria</taxon>
        <taxon>Enterobacterales</taxon>
        <taxon>Enterobacteriaceae</taxon>
        <taxon>Salmonella</taxon>
    </lineage>
</organism>
<name>A0A5Y3MYP6_SALER</name>
<accession>A0A5Y3MYP6</accession>
<sequence>MKEGIYSVVFESSLQSVGEGIGVVSGGRVHGGDIAFTCRGKLKPPYLELEVCHYNRDIPSTLGIEGNYTLEMRYQEAGEGQYKFSGHVKGHPERQLTAYALFLTPLLD</sequence>
<dbReference type="Gene3D" id="2.40.128.380">
    <property type="entry name" value="T3SS negative regulator GrlR"/>
    <property type="match status" value="1"/>
</dbReference>
<evidence type="ECO:0000313" key="1">
    <source>
        <dbReference type="EMBL" id="ECI4011690.1"/>
    </source>
</evidence>
<protein>
    <submittedName>
        <fullName evidence="1">Nucleoside transporter</fullName>
    </submittedName>
</protein>
<dbReference type="InterPro" id="IPR043019">
    <property type="entry name" value="GrlR_sf"/>
</dbReference>
<proteinExistence type="predicted"/>
<gene>
    <name evidence="1" type="ORF">DN310_20795</name>
</gene>
<dbReference type="EMBL" id="AAIVAV010000030">
    <property type="protein sequence ID" value="ECI4011690.1"/>
    <property type="molecule type" value="Genomic_DNA"/>
</dbReference>
<dbReference type="Proteomes" id="UP000839598">
    <property type="component" value="Unassembled WGS sequence"/>
</dbReference>
<dbReference type="AlphaFoldDB" id="A0A5Y3MYP6"/>
<comment type="caution">
    <text evidence="1">The sequence shown here is derived from an EMBL/GenBank/DDBJ whole genome shotgun (WGS) entry which is preliminary data.</text>
</comment>
<reference evidence="1" key="1">
    <citation type="submission" date="2018-06" db="EMBL/GenBank/DDBJ databases">
        <authorList>
            <person name="Ashton P.M."/>
            <person name="Dallman T."/>
            <person name="Nair S."/>
            <person name="De Pinna E."/>
            <person name="Peters T."/>
            <person name="Grant K."/>
        </authorList>
    </citation>
    <scope>NUCLEOTIDE SEQUENCE [LARGE SCALE GENOMIC DNA]</scope>
    <source>
        <strain evidence="1">275803</strain>
    </source>
</reference>